<dbReference type="HOGENOM" id="CLU_015572_1_0_11"/>
<dbReference type="GO" id="GO:0004038">
    <property type="term" value="F:allantoinase activity"/>
    <property type="evidence" value="ECO:0007669"/>
    <property type="project" value="TreeGrafter"/>
</dbReference>
<dbReference type="EMBL" id="CP006018">
    <property type="protein sequence ID" value="AIC91932.1"/>
    <property type="molecule type" value="Genomic_DNA"/>
</dbReference>
<dbReference type="CDD" id="cd01317">
    <property type="entry name" value="DHOase_IIa"/>
    <property type="match status" value="1"/>
</dbReference>
<dbReference type="PANTHER" id="PTHR43668:SF2">
    <property type="entry name" value="ALLANTOINASE"/>
    <property type="match status" value="1"/>
</dbReference>
<dbReference type="InterPro" id="IPR006680">
    <property type="entry name" value="Amidohydro-rel"/>
</dbReference>
<dbReference type="GO" id="GO:0046872">
    <property type="term" value="F:metal ion binding"/>
    <property type="evidence" value="ECO:0007669"/>
    <property type="project" value="UniProtKB-KW"/>
</dbReference>
<evidence type="ECO:0000256" key="1">
    <source>
        <dbReference type="ARBA" id="ARBA00001947"/>
    </source>
</evidence>
<dbReference type="Proteomes" id="UP000028569">
    <property type="component" value="Chromosome"/>
</dbReference>
<accession>A0A087VU99</accession>
<gene>
    <name evidence="9" type="ORF">BINDI_0657</name>
</gene>
<evidence type="ECO:0000256" key="5">
    <source>
        <dbReference type="ARBA" id="ARBA00022801"/>
    </source>
</evidence>
<keyword evidence="6" id="KW-0665">Pyrimidine biosynthesis</keyword>
<dbReference type="GO" id="GO:0006221">
    <property type="term" value="P:pyrimidine nucleotide biosynthetic process"/>
    <property type="evidence" value="ECO:0007669"/>
    <property type="project" value="UniProtKB-KW"/>
</dbReference>
<organism evidence="9 10">
    <name type="scientific">Bifidobacterium [indicum] DSM 20214 = LMG 11587</name>
    <dbReference type="NCBI Taxonomy" id="1341694"/>
    <lineage>
        <taxon>Bacteria</taxon>
        <taxon>Bacillati</taxon>
        <taxon>Actinomycetota</taxon>
        <taxon>Actinomycetes</taxon>
        <taxon>Bifidobacteriales</taxon>
        <taxon>Bifidobacteriaceae</taxon>
        <taxon>Bifidobacterium</taxon>
    </lineage>
</organism>
<feature type="region of interest" description="Disordered" evidence="7">
    <location>
        <begin position="140"/>
        <end position="170"/>
    </location>
</feature>
<keyword evidence="5 9" id="KW-0378">Hydrolase</keyword>
<dbReference type="InterPro" id="IPR011059">
    <property type="entry name" value="Metal-dep_hydrolase_composite"/>
</dbReference>
<dbReference type="GO" id="GO:0005737">
    <property type="term" value="C:cytoplasm"/>
    <property type="evidence" value="ECO:0007669"/>
    <property type="project" value="TreeGrafter"/>
</dbReference>
<keyword evidence="4" id="KW-0479">Metal-binding</keyword>
<dbReference type="AlphaFoldDB" id="A0A087VU99"/>
<evidence type="ECO:0000256" key="4">
    <source>
        <dbReference type="ARBA" id="ARBA00022723"/>
    </source>
</evidence>
<comment type="cofactor">
    <cofactor evidence="1">
        <name>Zn(2+)</name>
        <dbReference type="ChEBI" id="CHEBI:29105"/>
    </cofactor>
</comment>
<reference evidence="9 10" key="1">
    <citation type="journal article" date="2014" name="Appl. Environ. Microbiol.">
        <title>Genomic encyclopedia of type strains of the genus Bifidobacterium.</title>
        <authorList>
            <person name="Milani C."/>
            <person name="Lugli G.A."/>
            <person name="Duranti S."/>
            <person name="Turroni F."/>
            <person name="Bottacini F."/>
            <person name="Mangifesta M."/>
            <person name="Sanchez B."/>
            <person name="Viappiani A."/>
            <person name="Mancabelli L."/>
            <person name="Taminiau B."/>
            <person name="Delcenserie V."/>
            <person name="Barrangou R."/>
            <person name="Margolles A."/>
            <person name="van Sinderen D."/>
            <person name="Ventura M."/>
        </authorList>
    </citation>
    <scope>NUCLEOTIDE SEQUENCE [LARGE SCALE GENOMIC DNA]</scope>
    <source>
        <strain evidence="9 10">LMG 11587</strain>
    </source>
</reference>
<comment type="function">
    <text evidence="2">Catalyzes the reversible cyclization of carbamoyl aspartate to dihydroorotate.</text>
</comment>
<protein>
    <submittedName>
        <fullName evidence="9">Putative dihydroorotase</fullName>
        <ecNumber evidence="9">3.5.2.3</ecNumber>
    </submittedName>
</protein>
<feature type="domain" description="Amidohydrolase-related" evidence="8">
    <location>
        <begin position="54"/>
        <end position="388"/>
    </location>
</feature>
<dbReference type="InterPro" id="IPR050138">
    <property type="entry name" value="DHOase/Allantoinase_Hydrolase"/>
</dbReference>
<evidence type="ECO:0000256" key="2">
    <source>
        <dbReference type="ARBA" id="ARBA00002368"/>
    </source>
</evidence>
<dbReference type="InterPro" id="IPR032466">
    <property type="entry name" value="Metal_Hydrolase"/>
</dbReference>
<dbReference type="PROSITE" id="PS00482">
    <property type="entry name" value="DIHYDROOROTASE_1"/>
    <property type="match status" value="1"/>
</dbReference>
<dbReference type="GO" id="GO:0004151">
    <property type="term" value="F:dihydroorotase activity"/>
    <property type="evidence" value="ECO:0007669"/>
    <property type="project" value="UniProtKB-EC"/>
</dbReference>
<dbReference type="InterPro" id="IPR004722">
    <property type="entry name" value="DHOase"/>
</dbReference>
<dbReference type="SUPFAM" id="SSF51338">
    <property type="entry name" value="Composite domain of metallo-dependent hydrolases"/>
    <property type="match status" value="1"/>
</dbReference>
<evidence type="ECO:0000313" key="9">
    <source>
        <dbReference type="EMBL" id="AIC91932.1"/>
    </source>
</evidence>
<evidence type="ECO:0000313" key="10">
    <source>
        <dbReference type="Proteomes" id="UP000028569"/>
    </source>
</evidence>
<sequence>MRIRFQGLRLWRTGRRVDLVVDTAAATELIDETGALAGSESAATSTVDMSGMVLAPAFQDPHVHFRDPGQVDKEDMVTGCTAAAAGGYGQVLILPNTEPAMDGQARMDDGRTVIEYLQDYEEKLGRSLPVHYALCVAASKDRAGQEPSNPDDWRVHLPSREPHGSRPGAVAHPVLAISDDGSAVTDRTLDDVARIARDTGLPILDHCEHHESGFINEGEVSRRLGVAGVPASTELDIVQRDIELARRTGTRVHLQHVSTAAAFQAIRRAKEEGLPVTCETAPHYLALCDEDVLELGAMAKMNPPLRSRSDRESTLEAVADGTVDMIATDHAPHTVSEKAGGLVKAPNGIIGLETAYAICNQALVESGVISHQRLVELMSLAPAELLGTAITDIEDMAQDRNLLDLTKSEGAGLVVLDPAGEWTVDAGDFHSKASNTPFQGWEVRGRVLATIKDSRLVFSRLTSGQVKGSKEGRQAWIG</sequence>
<dbReference type="KEGG" id="bii:BINDI_0657"/>
<dbReference type="SUPFAM" id="SSF51556">
    <property type="entry name" value="Metallo-dependent hydrolases"/>
    <property type="match status" value="1"/>
</dbReference>
<proteinExistence type="inferred from homology"/>
<feature type="compositionally biased region" description="Basic and acidic residues" evidence="7">
    <location>
        <begin position="151"/>
        <end position="164"/>
    </location>
</feature>
<dbReference type="Gene3D" id="3.20.20.140">
    <property type="entry name" value="Metal-dependent hydrolases"/>
    <property type="match status" value="1"/>
</dbReference>
<dbReference type="Gene3D" id="2.30.40.10">
    <property type="entry name" value="Urease, subunit C, domain 1"/>
    <property type="match status" value="1"/>
</dbReference>
<dbReference type="PANTHER" id="PTHR43668">
    <property type="entry name" value="ALLANTOINASE"/>
    <property type="match status" value="1"/>
</dbReference>
<dbReference type="EC" id="3.5.2.3" evidence="9"/>
<evidence type="ECO:0000256" key="3">
    <source>
        <dbReference type="ARBA" id="ARBA00010286"/>
    </source>
</evidence>
<evidence type="ECO:0000256" key="6">
    <source>
        <dbReference type="ARBA" id="ARBA00022975"/>
    </source>
</evidence>
<dbReference type="PROSITE" id="PS00483">
    <property type="entry name" value="DIHYDROOROTASE_2"/>
    <property type="match status" value="1"/>
</dbReference>
<dbReference type="NCBIfam" id="TIGR00857">
    <property type="entry name" value="pyrC_multi"/>
    <property type="match status" value="1"/>
</dbReference>
<dbReference type="OrthoDB" id="9803027at2"/>
<keyword evidence="10" id="KW-1185">Reference proteome</keyword>
<dbReference type="InterPro" id="IPR002195">
    <property type="entry name" value="Dihydroorotase_CS"/>
</dbReference>
<name>A0A087VU99_9BIFI</name>
<dbReference type="GO" id="GO:0006145">
    <property type="term" value="P:purine nucleobase catabolic process"/>
    <property type="evidence" value="ECO:0007669"/>
    <property type="project" value="TreeGrafter"/>
</dbReference>
<dbReference type="Pfam" id="PF01979">
    <property type="entry name" value="Amidohydro_1"/>
    <property type="match status" value="1"/>
</dbReference>
<evidence type="ECO:0000259" key="8">
    <source>
        <dbReference type="Pfam" id="PF01979"/>
    </source>
</evidence>
<dbReference type="RefSeq" id="WP_052108749.1">
    <property type="nucleotide sequence ID" value="NZ_CP006018.1"/>
</dbReference>
<evidence type="ECO:0000256" key="7">
    <source>
        <dbReference type="SAM" id="MobiDB-lite"/>
    </source>
</evidence>
<comment type="similarity">
    <text evidence="3">Belongs to the metallo-dependent hydrolases superfamily. DHOase family. Class I DHOase subfamily.</text>
</comment>